<dbReference type="CDD" id="cd01335">
    <property type="entry name" value="Radical_SAM"/>
    <property type="match status" value="1"/>
</dbReference>
<reference evidence="8" key="1">
    <citation type="submission" date="2016-11" db="EMBL/GenBank/DDBJ databases">
        <authorList>
            <person name="Varghese N."/>
            <person name="Submissions S."/>
        </authorList>
    </citation>
    <scope>NUCLEOTIDE SEQUENCE [LARGE SCALE GENOMIC DNA]</scope>
    <source>
        <strain evidence="8">DSM 11792</strain>
    </source>
</reference>
<dbReference type="InterPro" id="IPR007197">
    <property type="entry name" value="rSAM"/>
</dbReference>
<evidence type="ECO:0000256" key="3">
    <source>
        <dbReference type="ARBA" id="ARBA00022723"/>
    </source>
</evidence>
<dbReference type="GO" id="GO:0003824">
    <property type="term" value="F:catalytic activity"/>
    <property type="evidence" value="ECO:0007669"/>
    <property type="project" value="InterPro"/>
</dbReference>
<dbReference type="AlphaFoldDB" id="A0A1M5D6I6"/>
<evidence type="ECO:0000256" key="1">
    <source>
        <dbReference type="ARBA" id="ARBA00001966"/>
    </source>
</evidence>
<dbReference type="PROSITE" id="PS51918">
    <property type="entry name" value="RADICAL_SAM"/>
    <property type="match status" value="1"/>
</dbReference>
<name>A0A1M5D6I6_9FIRM</name>
<evidence type="ECO:0000259" key="6">
    <source>
        <dbReference type="PROSITE" id="PS51918"/>
    </source>
</evidence>
<dbReference type="EMBL" id="FQUW01000045">
    <property type="protein sequence ID" value="SHF62606.1"/>
    <property type="molecule type" value="Genomic_DNA"/>
</dbReference>
<keyword evidence="5" id="KW-0411">Iron-sulfur</keyword>
<evidence type="ECO:0000313" key="7">
    <source>
        <dbReference type="EMBL" id="SHF62606.1"/>
    </source>
</evidence>
<dbReference type="SFLD" id="SFLDG01082">
    <property type="entry name" value="B12-binding_domain_containing"/>
    <property type="match status" value="1"/>
</dbReference>
<protein>
    <submittedName>
        <fullName evidence="7">Radical SAM superfamily protein</fullName>
    </submittedName>
</protein>
<dbReference type="GO" id="GO:0046872">
    <property type="term" value="F:metal ion binding"/>
    <property type="evidence" value="ECO:0007669"/>
    <property type="project" value="UniProtKB-KW"/>
</dbReference>
<dbReference type="SFLD" id="SFLDG01095">
    <property type="entry name" value="Uncharacterised_Radical_SAM_Su"/>
    <property type="match status" value="1"/>
</dbReference>
<dbReference type="SUPFAM" id="SSF102114">
    <property type="entry name" value="Radical SAM enzymes"/>
    <property type="match status" value="1"/>
</dbReference>
<dbReference type="InterPro" id="IPR051198">
    <property type="entry name" value="BchE-like"/>
</dbReference>
<evidence type="ECO:0000256" key="5">
    <source>
        <dbReference type="ARBA" id="ARBA00023014"/>
    </source>
</evidence>
<comment type="cofactor">
    <cofactor evidence="1">
        <name>[4Fe-4S] cluster</name>
        <dbReference type="ChEBI" id="CHEBI:49883"/>
    </cofactor>
</comment>
<keyword evidence="4" id="KW-0408">Iron</keyword>
<dbReference type="InterPro" id="IPR006638">
    <property type="entry name" value="Elp3/MiaA/NifB-like_rSAM"/>
</dbReference>
<evidence type="ECO:0000256" key="2">
    <source>
        <dbReference type="ARBA" id="ARBA00022691"/>
    </source>
</evidence>
<dbReference type="SMART" id="SM00729">
    <property type="entry name" value="Elp3"/>
    <property type="match status" value="1"/>
</dbReference>
<gene>
    <name evidence="7" type="ORF">SAMN02745218_02735</name>
</gene>
<accession>A0A1M5D6I6</accession>
<dbReference type="PANTHER" id="PTHR43409:SF4">
    <property type="entry name" value="RADICAL SAM SUPERFAMILY PROTEIN"/>
    <property type="match status" value="1"/>
</dbReference>
<keyword evidence="2" id="KW-0949">S-adenosyl-L-methionine</keyword>
<evidence type="ECO:0000256" key="4">
    <source>
        <dbReference type="ARBA" id="ARBA00023004"/>
    </source>
</evidence>
<proteinExistence type="predicted"/>
<dbReference type="SFLD" id="SFLDS00029">
    <property type="entry name" value="Radical_SAM"/>
    <property type="match status" value="1"/>
</dbReference>
<dbReference type="Proteomes" id="UP000184196">
    <property type="component" value="Unassembled WGS sequence"/>
</dbReference>
<dbReference type="Pfam" id="PF04055">
    <property type="entry name" value="Radical_SAM"/>
    <property type="match status" value="1"/>
</dbReference>
<organism evidence="7 8">
    <name type="scientific">Desulfofundulus australicus DSM 11792</name>
    <dbReference type="NCBI Taxonomy" id="1121425"/>
    <lineage>
        <taxon>Bacteria</taxon>
        <taxon>Bacillati</taxon>
        <taxon>Bacillota</taxon>
        <taxon>Clostridia</taxon>
        <taxon>Eubacteriales</taxon>
        <taxon>Peptococcaceae</taxon>
        <taxon>Desulfofundulus</taxon>
    </lineage>
</organism>
<dbReference type="PANTHER" id="PTHR43409">
    <property type="entry name" value="ANAEROBIC MAGNESIUM-PROTOPORPHYRIN IX MONOMETHYL ESTER CYCLASE-RELATED"/>
    <property type="match status" value="1"/>
</dbReference>
<feature type="domain" description="Radical SAM core" evidence="6">
    <location>
        <begin position="9"/>
        <end position="241"/>
    </location>
</feature>
<dbReference type="OrthoDB" id="9777636at2"/>
<evidence type="ECO:0000313" key="8">
    <source>
        <dbReference type="Proteomes" id="UP000184196"/>
    </source>
</evidence>
<keyword evidence="8" id="KW-1185">Reference proteome</keyword>
<dbReference type="RefSeq" id="WP_073167232.1">
    <property type="nucleotide sequence ID" value="NZ_FQUW01000045.1"/>
</dbReference>
<dbReference type="InterPro" id="IPR058240">
    <property type="entry name" value="rSAM_sf"/>
</dbReference>
<sequence length="291" mass="32690">MLYEPPLFRPPSEASSLILQVTLGCSHNACAFCGMYKGKKFRVRSQAEIMADIEIASRFDQGVKRIFLADGNALTMETQSLLNLLKHLYNYFPELERVSCYAGPRDLLYKELDELSELRMAGLKLLYLGVESGSDVILKKMHKGVNANEMIQACRRALDAGFELSVTVITGLGGKEYSREHAQATARVINAINPTYLAALTLIVVPGTPLFKEVQEGKFTLLTPQESLQELKWLIEGLEIDNCLFRCNHASNYLPLRGYLKRDKDKLIYVLDKALNEPGSIPLRPDYIRGL</sequence>
<dbReference type="InterPro" id="IPR023404">
    <property type="entry name" value="rSAM_horseshoe"/>
</dbReference>
<dbReference type="Gene3D" id="3.80.30.20">
    <property type="entry name" value="tm_1862 like domain"/>
    <property type="match status" value="1"/>
</dbReference>
<keyword evidence="3" id="KW-0479">Metal-binding</keyword>
<dbReference type="GO" id="GO:0051536">
    <property type="term" value="F:iron-sulfur cluster binding"/>
    <property type="evidence" value="ECO:0007669"/>
    <property type="project" value="UniProtKB-KW"/>
</dbReference>